<evidence type="ECO:0000313" key="2">
    <source>
        <dbReference type="Proteomes" id="UP000553034"/>
    </source>
</evidence>
<comment type="caution">
    <text evidence="1">The sequence shown here is derived from an EMBL/GenBank/DDBJ whole genome shotgun (WGS) entry which is preliminary data.</text>
</comment>
<dbReference type="SUPFAM" id="SSF54637">
    <property type="entry name" value="Thioesterase/thiol ester dehydrase-isomerase"/>
    <property type="match status" value="1"/>
</dbReference>
<dbReference type="Gene3D" id="3.10.129.10">
    <property type="entry name" value="Hotdog Thioesterase"/>
    <property type="match status" value="1"/>
</dbReference>
<gene>
    <name evidence="1" type="ORF">GGR32_000245</name>
</gene>
<dbReference type="InterPro" id="IPR016776">
    <property type="entry name" value="ApeP-like_dehydratase"/>
</dbReference>
<organism evidence="1 2">
    <name type="scientific">Mesonia hippocampi</name>
    <dbReference type="NCBI Taxonomy" id="1628250"/>
    <lineage>
        <taxon>Bacteria</taxon>
        <taxon>Pseudomonadati</taxon>
        <taxon>Bacteroidota</taxon>
        <taxon>Flavobacteriia</taxon>
        <taxon>Flavobacteriales</taxon>
        <taxon>Flavobacteriaceae</taxon>
        <taxon>Mesonia</taxon>
    </lineage>
</organism>
<protein>
    <submittedName>
        <fullName evidence="1">Putative hotdog family 3-hydroxylacyl-ACP dehydratase</fullName>
    </submittedName>
</protein>
<reference evidence="1 2" key="1">
    <citation type="submission" date="2020-08" db="EMBL/GenBank/DDBJ databases">
        <title>Genomic Encyclopedia of Type Strains, Phase IV (KMG-IV): sequencing the most valuable type-strain genomes for metagenomic binning, comparative biology and taxonomic classification.</title>
        <authorList>
            <person name="Goeker M."/>
        </authorList>
    </citation>
    <scope>NUCLEOTIDE SEQUENCE [LARGE SCALE GENOMIC DNA]</scope>
    <source>
        <strain evidence="1 2">DSM 29568</strain>
    </source>
</reference>
<name>A0A840EMV9_9FLAO</name>
<proteinExistence type="predicted"/>
<dbReference type="InterPro" id="IPR029069">
    <property type="entry name" value="HotDog_dom_sf"/>
</dbReference>
<evidence type="ECO:0000313" key="1">
    <source>
        <dbReference type="EMBL" id="MBB4117973.1"/>
    </source>
</evidence>
<dbReference type="EMBL" id="JACIFO010000001">
    <property type="protein sequence ID" value="MBB4117973.1"/>
    <property type="molecule type" value="Genomic_DNA"/>
</dbReference>
<sequence>MKAISAIEIRNFLPHRAPMLMVDLITNISEDYVETTFCIPEDCIFIAKKRLAEAGLIENAAQTCAAIVAQNYFTPEKTDVKVIGFIGGIKKLIIKALPLANQTLVSKAKLISKMNTEDFTLCLIACEVFAENKLLLETQMNLFIKEQ</sequence>
<dbReference type="Proteomes" id="UP000553034">
    <property type="component" value="Unassembled WGS sequence"/>
</dbReference>
<dbReference type="Pfam" id="PF22817">
    <property type="entry name" value="ApeP-like"/>
    <property type="match status" value="1"/>
</dbReference>
<dbReference type="RefSeq" id="WP_183475619.1">
    <property type="nucleotide sequence ID" value="NZ_JACIFO010000001.1"/>
</dbReference>
<accession>A0A840EMV9</accession>
<dbReference type="AlphaFoldDB" id="A0A840EMV9"/>
<keyword evidence="2" id="KW-1185">Reference proteome</keyword>